<keyword evidence="4" id="KW-1185">Reference proteome</keyword>
<feature type="signal peptide" evidence="1">
    <location>
        <begin position="1"/>
        <end position="22"/>
    </location>
</feature>
<dbReference type="EMBL" id="BMAT01001755">
    <property type="protein sequence ID" value="GFR91969.1"/>
    <property type="molecule type" value="Genomic_DNA"/>
</dbReference>
<dbReference type="SUPFAM" id="SSF63712">
    <property type="entry name" value="Nicotinic receptor ligand binding domain-like"/>
    <property type="match status" value="1"/>
</dbReference>
<keyword evidence="1" id="KW-0732">Signal</keyword>
<organism evidence="3 4">
    <name type="scientific">Elysia marginata</name>
    <dbReference type="NCBI Taxonomy" id="1093978"/>
    <lineage>
        <taxon>Eukaryota</taxon>
        <taxon>Metazoa</taxon>
        <taxon>Spiralia</taxon>
        <taxon>Lophotrochozoa</taxon>
        <taxon>Mollusca</taxon>
        <taxon>Gastropoda</taxon>
        <taxon>Heterobranchia</taxon>
        <taxon>Euthyneura</taxon>
        <taxon>Panpulmonata</taxon>
        <taxon>Sacoglossa</taxon>
        <taxon>Placobranchoidea</taxon>
        <taxon>Plakobranchidae</taxon>
        <taxon>Elysia</taxon>
    </lineage>
</organism>
<dbReference type="AlphaFoldDB" id="A0AAV4H2N0"/>
<accession>A0AAV4H2N0</accession>
<gene>
    <name evidence="3" type="ORF">ElyMa_000856700</name>
</gene>
<dbReference type="InterPro" id="IPR006201">
    <property type="entry name" value="Neur_channel"/>
</dbReference>
<dbReference type="GO" id="GO:0004888">
    <property type="term" value="F:transmembrane signaling receptor activity"/>
    <property type="evidence" value="ECO:0007669"/>
    <property type="project" value="InterPro"/>
</dbReference>
<evidence type="ECO:0000259" key="2">
    <source>
        <dbReference type="Pfam" id="PF02931"/>
    </source>
</evidence>
<name>A0AAV4H2N0_9GAST</name>
<dbReference type="InterPro" id="IPR036734">
    <property type="entry name" value="Neur_chan_lig-bd_sf"/>
</dbReference>
<feature type="domain" description="Neurotransmitter-gated ion-channel ligand-binding" evidence="2">
    <location>
        <begin position="46"/>
        <end position="233"/>
    </location>
</feature>
<dbReference type="GO" id="GO:0016020">
    <property type="term" value="C:membrane"/>
    <property type="evidence" value="ECO:0007669"/>
    <property type="project" value="InterPro"/>
</dbReference>
<evidence type="ECO:0000313" key="4">
    <source>
        <dbReference type="Proteomes" id="UP000762676"/>
    </source>
</evidence>
<comment type="caution">
    <text evidence="3">The sequence shown here is derived from an EMBL/GenBank/DDBJ whole genome shotgun (WGS) entry which is preliminary data.</text>
</comment>
<dbReference type="PANTHER" id="PTHR18945">
    <property type="entry name" value="NEUROTRANSMITTER GATED ION CHANNEL"/>
    <property type="match status" value="1"/>
</dbReference>
<evidence type="ECO:0000313" key="3">
    <source>
        <dbReference type="EMBL" id="GFR91969.1"/>
    </source>
</evidence>
<dbReference type="Pfam" id="PF02931">
    <property type="entry name" value="Neur_chan_LBD"/>
    <property type="match status" value="1"/>
</dbReference>
<reference evidence="3 4" key="1">
    <citation type="journal article" date="2021" name="Elife">
        <title>Chloroplast acquisition without the gene transfer in kleptoplastic sea slugs, Plakobranchus ocellatus.</title>
        <authorList>
            <person name="Maeda T."/>
            <person name="Takahashi S."/>
            <person name="Yoshida T."/>
            <person name="Shimamura S."/>
            <person name="Takaki Y."/>
            <person name="Nagai Y."/>
            <person name="Toyoda A."/>
            <person name="Suzuki Y."/>
            <person name="Arimoto A."/>
            <person name="Ishii H."/>
            <person name="Satoh N."/>
            <person name="Nishiyama T."/>
            <person name="Hasebe M."/>
            <person name="Maruyama T."/>
            <person name="Minagawa J."/>
            <person name="Obokata J."/>
            <person name="Shigenobu S."/>
        </authorList>
    </citation>
    <scope>NUCLEOTIDE SEQUENCE [LARGE SCALE GENOMIC DNA]</scope>
</reference>
<feature type="chain" id="PRO_5043371651" evidence="1">
    <location>
        <begin position="23"/>
        <end position="244"/>
    </location>
</feature>
<keyword evidence="3" id="KW-0675">Receptor</keyword>
<protein>
    <submittedName>
        <fullName evidence="3">Acetylcholine receptor subunit alpha-like 2</fullName>
    </submittedName>
</protein>
<dbReference type="InterPro" id="IPR006202">
    <property type="entry name" value="Neur_chan_lig-bd"/>
</dbReference>
<proteinExistence type="predicted"/>
<evidence type="ECO:0000256" key="1">
    <source>
        <dbReference type="SAM" id="SignalP"/>
    </source>
</evidence>
<dbReference type="Proteomes" id="UP000762676">
    <property type="component" value="Unassembled WGS sequence"/>
</dbReference>
<dbReference type="GO" id="GO:0005230">
    <property type="term" value="F:extracellular ligand-gated monoatomic ion channel activity"/>
    <property type="evidence" value="ECO:0007669"/>
    <property type="project" value="InterPro"/>
</dbReference>
<sequence>MKLSVFWCSLCIFISGYHVSASQGVTKDHIWEKMQWVRETAIPGVVPVQGGPLNVTLGLGLTTIRDVDIDRGEVEITAMRTVQWRDFSLSWLGKFSENIVSGINMNVNDLWSPDIVAYNAVHAPELLSPPLVHVSPDGSIMYVPHERIRFNCNLVNLETPGGANCTIKYGSWTYNGFLLHLQAANIHGFSLNDYMGDSRFEIMETYVEAETIYYPCCAEPYPDVKFTLNFRKKTSSESWIGWKK</sequence>
<dbReference type="Gene3D" id="2.70.170.10">
    <property type="entry name" value="Neurotransmitter-gated ion-channel ligand-binding domain"/>
    <property type="match status" value="1"/>
</dbReference>